<dbReference type="Gene3D" id="3.30.70.3400">
    <property type="match status" value="1"/>
</dbReference>
<dbReference type="SUPFAM" id="SSF82866">
    <property type="entry name" value="Multidrug efflux transporter AcrB transmembrane domain"/>
    <property type="match status" value="1"/>
</dbReference>
<keyword evidence="6 9" id="KW-1133">Transmembrane helix</keyword>
<gene>
    <name evidence="12" type="ORF">BEN51_03390</name>
</gene>
<keyword evidence="7" id="KW-0811">Translocation</keyword>
<protein>
    <recommendedName>
        <fullName evidence="14">Protein translocase subunit SecD</fullName>
    </recommendedName>
</protein>
<reference evidence="12 13" key="1">
    <citation type="submission" date="2016-08" db="EMBL/GenBank/DDBJ databases">
        <title>Complete Genome Sequence Of The Indigo Reducing Clostridium isatidis DSM15098.</title>
        <authorList>
            <person name="Little G.T."/>
            <person name="Minton N.P."/>
        </authorList>
    </citation>
    <scope>NUCLEOTIDE SEQUENCE [LARGE SCALE GENOMIC DNA]</scope>
    <source>
        <strain evidence="12 13">DSM 15098</strain>
    </source>
</reference>
<feature type="domain" description="SecDF P1 head subdomain" evidence="11">
    <location>
        <begin position="132"/>
        <end position="224"/>
    </location>
</feature>
<feature type="transmembrane region" description="Helical" evidence="9">
    <location>
        <begin position="348"/>
        <end position="366"/>
    </location>
</feature>
<dbReference type="InterPro" id="IPR048634">
    <property type="entry name" value="SecD_SecF_C"/>
</dbReference>
<dbReference type="KEGG" id="cia:BEN51_03390"/>
<accession>A0A343JAJ5</accession>
<evidence type="ECO:0000256" key="1">
    <source>
        <dbReference type="ARBA" id="ARBA00004651"/>
    </source>
</evidence>
<evidence type="ECO:0000256" key="3">
    <source>
        <dbReference type="ARBA" id="ARBA00022475"/>
    </source>
</evidence>
<evidence type="ECO:0000256" key="5">
    <source>
        <dbReference type="ARBA" id="ARBA00022927"/>
    </source>
</evidence>
<dbReference type="PRINTS" id="PR00702">
    <property type="entry name" value="ACRIFLAVINRP"/>
</dbReference>
<organism evidence="12 13">
    <name type="scientific">Clostridium isatidis</name>
    <dbReference type="NCBI Taxonomy" id="182773"/>
    <lineage>
        <taxon>Bacteria</taxon>
        <taxon>Bacillati</taxon>
        <taxon>Bacillota</taxon>
        <taxon>Clostridia</taxon>
        <taxon>Eubacteriales</taxon>
        <taxon>Clostridiaceae</taxon>
        <taxon>Clostridium</taxon>
    </lineage>
</organism>
<keyword evidence="3" id="KW-1003">Cell membrane</keyword>
<evidence type="ECO:0000256" key="7">
    <source>
        <dbReference type="ARBA" id="ARBA00023010"/>
    </source>
</evidence>
<dbReference type="GO" id="GO:0005886">
    <property type="term" value="C:plasma membrane"/>
    <property type="evidence" value="ECO:0007669"/>
    <property type="project" value="UniProtKB-SubCell"/>
</dbReference>
<evidence type="ECO:0000313" key="12">
    <source>
        <dbReference type="EMBL" id="ASW42553.1"/>
    </source>
</evidence>
<dbReference type="Pfam" id="PF02355">
    <property type="entry name" value="SecD_SecF_C"/>
    <property type="match status" value="1"/>
</dbReference>
<dbReference type="Pfam" id="PF22599">
    <property type="entry name" value="SecDF_P1_head"/>
    <property type="match status" value="1"/>
</dbReference>
<keyword evidence="5" id="KW-0653">Protein transport</keyword>
<feature type="transmembrane region" description="Helical" evidence="9">
    <location>
        <begin position="372"/>
        <end position="396"/>
    </location>
</feature>
<feature type="transmembrane region" description="Helical" evidence="9">
    <location>
        <begin position="12"/>
        <end position="36"/>
    </location>
</feature>
<evidence type="ECO:0000313" key="13">
    <source>
        <dbReference type="Proteomes" id="UP000264883"/>
    </source>
</evidence>
<evidence type="ECO:0000256" key="6">
    <source>
        <dbReference type="ARBA" id="ARBA00022989"/>
    </source>
</evidence>
<feature type="transmembrane region" description="Helical" evidence="9">
    <location>
        <begin position="273"/>
        <end position="291"/>
    </location>
</feature>
<dbReference type="OrthoDB" id="9805019at2"/>
<keyword evidence="13" id="KW-1185">Reference proteome</keyword>
<keyword evidence="8 9" id="KW-0472">Membrane</keyword>
<name>A0A343JAJ5_9CLOT</name>
<feature type="domain" description="Protein export membrane protein SecD/SecF C-terminal" evidence="10">
    <location>
        <begin position="228"/>
        <end position="397"/>
    </location>
</feature>
<dbReference type="RefSeq" id="WP_119864692.1">
    <property type="nucleotide sequence ID" value="NZ_CP016786.1"/>
</dbReference>
<evidence type="ECO:0000256" key="2">
    <source>
        <dbReference type="ARBA" id="ARBA00022448"/>
    </source>
</evidence>
<dbReference type="AlphaFoldDB" id="A0A343JAJ5"/>
<keyword evidence="4 9" id="KW-0812">Transmembrane</keyword>
<dbReference type="GO" id="GO:0015031">
    <property type="term" value="P:protein transport"/>
    <property type="evidence" value="ECO:0007669"/>
    <property type="project" value="UniProtKB-KW"/>
</dbReference>
<evidence type="ECO:0000256" key="9">
    <source>
        <dbReference type="SAM" id="Phobius"/>
    </source>
</evidence>
<sequence length="419" mass="46168">MKGKSNQKSSILLTIIIIGVLLLSYLVFRGAIIGAYEIKSFNKVITKGLDLEGGSSTLLKIESDTEEISQERLQENIKVIEKRLEKMNIDNSNVIIEEEKGIRVNIRNNVNTDAIIERLSHNGKLEIKDEEENIILTESNVIKAGYSTSEYLIEITLTLTEEGKSTFAEFSKNNIDKSIKIYLDGDLISTETIDEAISDGKIEITGVYNLSEAEKFVDLINSGTISGKITAEDTEILGPSLGENAYSNIVKAMFITVMLIFLVIIAYYKAPGVFGSISILLSITLILIAYTEIDLAFTVYSLAALVFVIVLSVLSNILILEKVSRQLPLSKNLKSAVADGIEKAKSTVFRINIIIFIIAVILYYSIPLSFKSPAVIILMGSIANIISSLVITPLLLKLAVNSILKSNKQFRIKKNTKTS</sequence>
<proteinExistence type="predicted"/>
<dbReference type="InterPro" id="IPR001036">
    <property type="entry name" value="Acrflvin-R"/>
</dbReference>
<comment type="subcellular location">
    <subcellularLocation>
        <location evidence="1">Cell membrane</location>
        <topology evidence="1">Multi-pass membrane protein</topology>
    </subcellularLocation>
</comment>
<dbReference type="GO" id="GO:0022857">
    <property type="term" value="F:transmembrane transporter activity"/>
    <property type="evidence" value="ECO:0007669"/>
    <property type="project" value="InterPro"/>
</dbReference>
<dbReference type="PANTHER" id="PTHR30081">
    <property type="entry name" value="PROTEIN-EXPORT MEMBRANE PROTEIN SEC"/>
    <property type="match status" value="1"/>
</dbReference>
<evidence type="ECO:0000256" key="4">
    <source>
        <dbReference type="ARBA" id="ARBA00022692"/>
    </source>
</evidence>
<keyword evidence="2" id="KW-0813">Transport</keyword>
<dbReference type="PANTHER" id="PTHR30081:SF1">
    <property type="entry name" value="PROTEIN TRANSLOCASE SUBUNIT SECD"/>
    <property type="match status" value="1"/>
</dbReference>
<feature type="transmembrane region" description="Helical" evidence="9">
    <location>
        <begin position="249"/>
        <end position="268"/>
    </location>
</feature>
<dbReference type="Proteomes" id="UP000264883">
    <property type="component" value="Chromosome"/>
</dbReference>
<evidence type="ECO:0000259" key="11">
    <source>
        <dbReference type="Pfam" id="PF22599"/>
    </source>
</evidence>
<dbReference type="Gene3D" id="1.20.1640.10">
    <property type="entry name" value="Multidrug efflux transporter AcrB transmembrane domain"/>
    <property type="match status" value="1"/>
</dbReference>
<evidence type="ECO:0000256" key="8">
    <source>
        <dbReference type="ARBA" id="ARBA00023136"/>
    </source>
</evidence>
<feature type="transmembrane region" description="Helical" evidence="9">
    <location>
        <begin position="297"/>
        <end position="320"/>
    </location>
</feature>
<evidence type="ECO:0000259" key="10">
    <source>
        <dbReference type="Pfam" id="PF02355"/>
    </source>
</evidence>
<dbReference type="EMBL" id="CP016786">
    <property type="protein sequence ID" value="ASW42553.1"/>
    <property type="molecule type" value="Genomic_DNA"/>
</dbReference>
<evidence type="ECO:0008006" key="14">
    <source>
        <dbReference type="Google" id="ProtNLM"/>
    </source>
</evidence>
<dbReference type="InterPro" id="IPR054384">
    <property type="entry name" value="SecDF_P1_head"/>
</dbReference>
<dbReference type="InterPro" id="IPR022813">
    <property type="entry name" value="SecD/SecF_arch_bac"/>
</dbReference>
<dbReference type="Gene3D" id="3.30.1360.200">
    <property type="match status" value="1"/>
</dbReference>